<evidence type="ECO:0000256" key="12">
    <source>
        <dbReference type="ARBA" id="ARBA00023316"/>
    </source>
</evidence>
<evidence type="ECO:0000313" key="17">
    <source>
        <dbReference type="Proteomes" id="UP000007254"/>
    </source>
</evidence>
<proteinExistence type="inferred from homology"/>
<evidence type="ECO:0000256" key="2">
    <source>
        <dbReference type="ARBA" id="ARBA00005583"/>
    </source>
</evidence>
<comment type="cofactor">
    <cofactor evidence="13 15">
        <name>Mg(2+)</name>
        <dbReference type="ChEBI" id="CHEBI:18420"/>
    </cofactor>
</comment>
<dbReference type="KEGG" id="stq:Spith_0920"/>
<name>G0GCA9_WINT7</name>
<evidence type="ECO:0000256" key="13">
    <source>
        <dbReference type="HAMAP-Rule" id="MF_00038"/>
    </source>
</evidence>
<dbReference type="GO" id="GO:0005886">
    <property type="term" value="C:plasma membrane"/>
    <property type="evidence" value="ECO:0007669"/>
    <property type="project" value="UniProtKB-SubCell"/>
</dbReference>
<dbReference type="GO" id="GO:0046872">
    <property type="term" value="F:metal ion binding"/>
    <property type="evidence" value="ECO:0007669"/>
    <property type="project" value="UniProtKB-KW"/>
</dbReference>
<evidence type="ECO:0000256" key="4">
    <source>
        <dbReference type="ARBA" id="ARBA00022618"/>
    </source>
</evidence>
<feature type="binding site" evidence="15">
    <location>
        <position position="266"/>
    </location>
    <ligand>
        <name>Mg(2+)</name>
        <dbReference type="ChEBI" id="CHEBI:18420"/>
    </ligand>
</feature>
<dbReference type="STRING" id="869211.Spith_0920"/>
<comment type="similarity">
    <text evidence="2 13">Belongs to the glycosyltransferase 4 family. MraY subfamily.</text>
</comment>
<dbReference type="NCBIfam" id="TIGR00445">
    <property type="entry name" value="mraY"/>
    <property type="match status" value="1"/>
</dbReference>
<dbReference type="InterPro" id="IPR018480">
    <property type="entry name" value="PNAcMuramoyl-5peptid_Trfase_CS"/>
</dbReference>
<dbReference type="OrthoDB" id="9805475at2"/>
<dbReference type="Proteomes" id="UP000007254">
    <property type="component" value="Chromosome"/>
</dbReference>
<dbReference type="GO" id="GO:0009252">
    <property type="term" value="P:peptidoglycan biosynthetic process"/>
    <property type="evidence" value="ECO:0007669"/>
    <property type="project" value="UniProtKB-UniRule"/>
</dbReference>
<evidence type="ECO:0000256" key="10">
    <source>
        <dbReference type="ARBA" id="ARBA00023136"/>
    </source>
</evidence>
<keyword evidence="4 13" id="KW-0132">Cell division</keyword>
<feature type="transmembrane region" description="Helical" evidence="13">
    <location>
        <begin position="69"/>
        <end position="90"/>
    </location>
</feature>
<evidence type="ECO:0000256" key="7">
    <source>
        <dbReference type="ARBA" id="ARBA00022960"/>
    </source>
</evidence>
<dbReference type="GO" id="GO:0008360">
    <property type="term" value="P:regulation of cell shape"/>
    <property type="evidence" value="ECO:0007669"/>
    <property type="project" value="UniProtKB-KW"/>
</dbReference>
<comment type="pathway">
    <text evidence="13">Cell wall biogenesis; peptidoglycan biosynthesis.</text>
</comment>
<evidence type="ECO:0000256" key="15">
    <source>
        <dbReference type="PIRSR" id="PIRSR600715-1"/>
    </source>
</evidence>
<evidence type="ECO:0000256" key="9">
    <source>
        <dbReference type="ARBA" id="ARBA00022989"/>
    </source>
</evidence>
<feature type="transmembrane region" description="Helical" evidence="13">
    <location>
        <begin position="287"/>
        <end position="310"/>
    </location>
</feature>
<protein>
    <recommendedName>
        <fullName evidence="13 14">Phospho-N-acetylmuramoyl-pentapeptide-transferase</fullName>
        <ecNumber evidence="13 14">2.7.8.13</ecNumber>
    </recommendedName>
    <alternativeName>
        <fullName evidence="13">UDP-MurNAc-pentapeptide phosphotransferase</fullName>
    </alternativeName>
</protein>
<dbReference type="GO" id="GO:0008963">
    <property type="term" value="F:phospho-N-acetylmuramoyl-pentapeptide-transferase activity"/>
    <property type="evidence" value="ECO:0007669"/>
    <property type="project" value="UniProtKB-UniRule"/>
</dbReference>
<dbReference type="UniPathway" id="UPA00219"/>
<gene>
    <name evidence="13" type="primary">mraY</name>
    <name evidence="16" type="ordered locus">Spith_0920</name>
</gene>
<dbReference type="PROSITE" id="PS01348">
    <property type="entry name" value="MRAY_2"/>
    <property type="match status" value="1"/>
</dbReference>
<keyword evidence="6 13" id="KW-0812">Transmembrane</keyword>
<dbReference type="InterPro" id="IPR003524">
    <property type="entry name" value="PNAcMuramoyl-5peptid_Trfase"/>
</dbReference>
<dbReference type="EMBL" id="CP002903">
    <property type="protein sequence ID" value="AEJ61194.1"/>
    <property type="molecule type" value="Genomic_DNA"/>
</dbReference>
<feature type="transmembrane region" description="Helical" evidence="13">
    <location>
        <begin position="172"/>
        <end position="192"/>
    </location>
</feature>
<keyword evidence="9 13" id="KW-1133">Transmembrane helix</keyword>
<dbReference type="GO" id="GO:0051301">
    <property type="term" value="P:cell division"/>
    <property type="evidence" value="ECO:0007669"/>
    <property type="project" value="UniProtKB-KW"/>
</dbReference>
<keyword evidence="12 13" id="KW-0961">Cell wall biogenesis/degradation</keyword>
<keyword evidence="13" id="KW-1003">Cell membrane</keyword>
<dbReference type="InterPro" id="IPR000715">
    <property type="entry name" value="Glycosyl_transferase_4"/>
</dbReference>
<evidence type="ECO:0000256" key="11">
    <source>
        <dbReference type="ARBA" id="ARBA00023306"/>
    </source>
</evidence>
<dbReference type="GO" id="GO:0071555">
    <property type="term" value="P:cell wall organization"/>
    <property type="evidence" value="ECO:0007669"/>
    <property type="project" value="UniProtKB-KW"/>
</dbReference>
<keyword evidence="3 13" id="KW-0997">Cell inner membrane</keyword>
<organism evidence="16 17">
    <name type="scientific">Winmispira thermophila (strain ATCC 700085 / DSM 6578 / Z-1203)</name>
    <name type="common">Spirochaeta thermophila</name>
    <dbReference type="NCBI Taxonomy" id="869211"/>
    <lineage>
        <taxon>Bacteria</taxon>
        <taxon>Pseudomonadati</taxon>
        <taxon>Spirochaetota</taxon>
        <taxon>Spirochaetia</taxon>
        <taxon>Winmispirales</taxon>
        <taxon>Winmispiraceae</taxon>
        <taxon>Winmispira</taxon>
    </lineage>
</organism>
<keyword evidence="17" id="KW-1185">Reference proteome</keyword>
<keyword evidence="13 15" id="KW-0460">Magnesium</keyword>
<dbReference type="EC" id="2.7.8.13" evidence="13 14"/>
<dbReference type="Pfam" id="PF00953">
    <property type="entry name" value="Glycos_transf_4"/>
    <property type="match status" value="1"/>
</dbReference>
<evidence type="ECO:0000313" key="16">
    <source>
        <dbReference type="EMBL" id="AEJ61194.1"/>
    </source>
</evidence>
<dbReference type="HOGENOM" id="CLU_023982_0_0_12"/>
<keyword evidence="13 15" id="KW-0479">Metal-binding</keyword>
<evidence type="ECO:0000256" key="5">
    <source>
        <dbReference type="ARBA" id="ARBA00022679"/>
    </source>
</evidence>
<keyword evidence="11 13" id="KW-0131">Cell cycle</keyword>
<dbReference type="HAMAP" id="MF_00038">
    <property type="entry name" value="MraY"/>
    <property type="match status" value="1"/>
</dbReference>
<feature type="binding site" evidence="15">
    <location>
        <position position="191"/>
    </location>
    <ligand>
        <name>Mg(2+)</name>
        <dbReference type="ChEBI" id="CHEBI:18420"/>
    </ligand>
</feature>
<evidence type="ECO:0000256" key="8">
    <source>
        <dbReference type="ARBA" id="ARBA00022984"/>
    </source>
</evidence>
<dbReference type="GO" id="GO:0051992">
    <property type="term" value="F:UDP-N-acetylmuramoyl-L-alanyl-D-glutamyl-meso-2,6-diaminopimelyl-D-alanyl-D-alanine:undecaprenyl-phosphate transferase activity"/>
    <property type="evidence" value="ECO:0007669"/>
    <property type="project" value="RHEA"/>
</dbReference>
<feature type="transmembrane region" description="Helical" evidence="13">
    <location>
        <begin position="26"/>
        <end position="48"/>
    </location>
</feature>
<dbReference type="PANTHER" id="PTHR22926">
    <property type="entry name" value="PHOSPHO-N-ACETYLMURAMOYL-PENTAPEPTIDE-TRANSFERASE"/>
    <property type="match status" value="1"/>
</dbReference>
<comment type="function">
    <text evidence="13">Catalyzes the initial step of the lipid cycle reactions in the biosynthesis of the cell wall peptidoglycan: transfers peptidoglycan precursor phospho-MurNAc-pentapeptide from UDP-MurNAc-pentapeptide onto the lipid carrier undecaprenyl phosphate, yielding undecaprenyl-pyrophosphoryl-MurNAc-pentapeptide, known as lipid I.</text>
</comment>
<keyword evidence="10 13" id="KW-0472">Membrane</keyword>
<evidence type="ECO:0000256" key="14">
    <source>
        <dbReference type="NCBIfam" id="TIGR00445"/>
    </source>
</evidence>
<reference evidence="16 17" key="1">
    <citation type="submission" date="2011-06" db="EMBL/GenBank/DDBJ databases">
        <title>The complete genome of Spirochaeta thermophila DSM 6578.</title>
        <authorList>
            <consortium name="US DOE Joint Genome Institute (JGI-PGF)"/>
            <person name="Lucas S."/>
            <person name="Lapidus A."/>
            <person name="Bruce D."/>
            <person name="Goodwin L."/>
            <person name="Pitluck S."/>
            <person name="Peters L."/>
            <person name="Kyrpides N."/>
            <person name="Mavromatis K."/>
            <person name="Ivanova N."/>
            <person name="Mikailova N."/>
            <person name="Pagani I."/>
            <person name="Chertkov O."/>
            <person name="Detter J.C."/>
            <person name="Tapia R."/>
            <person name="Han C."/>
            <person name="Land M."/>
            <person name="Hauser L."/>
            <person name="Markowitz V."/>
            <person name="Cheng J.-F."/>
            <person name="Hugenholtz P."/>
            <person name="Woyke T."/>
            <person name="Wu D."/>
            <person name="Spring S."/>
            <person name="Merkhoffer B."/>
            <person name="Schneider S."/>
            <person name="Klenk H.-P."/>
            <person name="Eisen J.A."/>
        </authorList>
    </citation>
    <scope>NUCLEOTIDE SEQUENCE [LARGE SCALE GENOMIC DNA]</scope>
    <source>
        <strain evidence="17">ATCC 700085 / DSM 6578 / Z-1203</strain>
    </source>
</reference>
<keyword evidence="7 13" id="KW-0133">Cell shape</keyword>
<comment type="catalytic activity">
    <reaction evidence="13">
        <text>UDP-N-acetyl-alpha-D-muramoyl-L-alanyl-gamma-D-glutamyl-meso-2,6-diaminopimeloyl-D-alanyl-D-alanine + di-trans,octa-cis-undecaprenyl phosphate = di-trans,octa-cis-undecaprenyl diphospho-N-acetyl-alpha-D-muramoyl-L-alanyl-D-glutamyl-meso-2,6-diaminopimeloyl-D-alanyl-D-alanine + UMP</text>
        <dbReference type="Rhea" id="RHEA:28386"/>
        <dbReference type="ChEBI" id="CHEBI:57865"/>
        <dbReference type="ChEBI" id="CHEBI:60392"/>
        <dbReference type="ChEBI" id="CHEBI:61386"/>
        <dbReference type="ChEBI" id="CHEBI:61387"/>
        <dbReference type="EC" id="2.7.8.13"/>
    </reaction>
</comment>
<evidence type="ECO:0000256" key="3">
    <source>
        <dbReference type="ARBA" id="ARBA00022519"/>
    </source>
</evidence>
<feature type="transmembrane region" description="Helical" evidence="13">
    <location>
        <begin position="199"/>
        <end position="218"/>
    </location>
</feature>
<feature type="transmembrane region" description="Helical" evidence="13">
    <location>
        <begin position="238"/>
        <end position="255"/>
    </location>
</feature>
<dbReference type="AlphaFoldDB" id="G0GCA9"/>
<feature type="transmembrane region" description="Helical" evidence="13">
    <location>
        <begin position="96"/>
        <end position="114"/>
    </location>
</feature>
<dbReference type="Pfam" id="PF10555">
    <property type="entry name" value="MraY_sig1"/>
    <property type="match status" value="1"/>
</dbReference>
<sequence>MLKELLYPLVKYFTPFNIFQYITFRAAYAAVTALLISFVLGPMVIDWLRRLKAGEEVREDGPSTHRAKSGTPTMGGTFIIFSILISVLLWQDLRNPYTWIMLLSVVGFGLLGFVDDYLKVFKKNRTGLRAGVKFIGQIVLSLLILFFILRQGNEYTTLLYIPFFKNPVLDLSYWYIPFAVIFIVGYSNAVNLTDGLDGLATGLVIMVGLAVAVFAYLSGRVDFSEYLQIPYLPGSGELAVFATALVGASIGFLWFNAHPAEVMMGDTGSLSLGGTLAVLGILLKKEILLLIVGGVFVLETASVILQVLSYKLRGGKRIFRMAPLHHHFELSGWPESKVVIRMWILGGLFAIIGLSTLKIQ</sequence>
<accession>G0GCA9</accession>
<keyword evidence="5 13" id="KW-0808">Transferase</keyword>
<keyword evidence="8 13" id="KW-0573">Peptidoglycan synthesis</keyword>
<evidence type="ECO:0000256" key="6">
    <source>
        <dbReference type="ARBA" id="ARBA00022692"/>
    </source>
</evidence>
<feature type="transmembrane region" description="Helical" evidence="13">
    <location>
        <begin position="338"/>
        <end position="357"/>
    </location>
</feature>
<dbReference type="PANTHER" id="PTHR22926:SF5">
    <property type="entry name" value="PHOSPHO-N-ACETYLMURAMOYL-PENTAPEPTIDE-TRANSFERASE HOMOLOG"/>
    <property type="match status" value="1"/>
</dbReference>
<feature type="transmembrane region" description="Helical" evidence="13">
    <location>
        <begin position="134"/>
        <end position="152"/>
    </location>
</feature>
<dbReference type="CDD" id="cd06852">
    <property type="entry name" value="GT_MraY"/>
    <property type="match status" value="1"/>
</dbReference>
<comment type="subcellular location">
    <subcellularLocation>
        <location evidence="13">Cell inner membrane</location>
        <topology evidence="13">Multi-pass membrane protein</topology>
    </subcellularLocation>
    <subcellularLocation>
        <location evidence="1">Membrane</location>
        <topology evidence="1">Multi-pass membrane protein</topology>
    </subcellularLocation>
</comment>
<evidence type="ECO:0000256" key="1">
    <source>
        <dbReference type="ARBA" id="ARBA00004141"/>
    </source>
</evidence>